<protein>
    <submittedName>
        <fullName evidence="2">Stage III sporulation protein AB</fullName>
    </submittedName>
</protein>
<accession>A0A919YQ14</accession>
<proteinExistence type="predicted"/>
<keyword evidence="3" id="KW-1185">Reference proteome</keyword>
<comment type="caution">
    <text evidence="2">The sequence shown here is derived from an EMBL/GenBank/DDBJ whole genome shotgun (WGS) entry which is preliminary data.</text>
</comment>
<name>A0A919YQ14_9BACL</name>
<sequence length="179" mass="20191">MIVQALMMIKLLGAVLILFAGTAIGFVQASFYVNRSKQLRQLIHALQRLETEIDYGQTELPTALIKSSEGIEQPVSRLFTLTAELLTAEQELSMNEAWQQAIHQVWDVTSLRAREKEVLLRMGSVLGMSNAEDQLKHLQLAQIQLKSEEALAREEQQRYANMWRSLGTLGAILIVILMV</sequence>
<dbReference type="Pfam" id="PF09548">
    <property type="entry name" value="Spore_III_AB"/>
    <property type="match status" value="1"/>
</dbReference>
<dbReference type="NCBIfam" id="TIGR02833">
    <property type="entry name" value="spore_III_AB"/>
    <property type="match status" value="1"/>
</dbReference>
<evidence type="ECO:0000256" key="1">
    <source>
        <dbReference type="SAM" id="Coils"/>
    </source>
</evidence>
<evidence type="ECO:0000313" key="2">
    <source>
        <dbReference type="EMBL" id="GIP15266.1"/>
    </source>
</evidence>
<dbReference type="Proteomes" id="UP000683139">
    <property type="component" value="Unassembled WGS sequence"/>
</dbReference>
<dbReference type="EMBL" id="BOSE01000001">
    <property type="protein sequence ID" value="GIP15266.1"/>
    <property type="molecule type" value="Genomic_DNA"/>
</dbReference>
<dbReference type="AlphaFoldDB" id="A0A919YQ14"/>
<evidence type="ECO:0000313" key="3">
    <source>
        <dbReference type="Proteomes" id="UP000683139"/>
    </source>
</evidence>
<gene>
    <name evidence="2" type="primary">spoIIIAB</name>
    <name evidence="2" type="ORF">J40TS1_09080</name>
</gene>
<dbReference type="PIRSF" id="PIRSF021435">
    <property type="entry name" value="SpoIIIAB"/>
    <property type="match status" value="1"/>
</dbReference>
<dbReference type="InterPro" id="IPR014198">
    <property type="entry name" value="Spore_III_AB"/>
</dbReference>
<reference evidence="2" key="1">
    <citation type="submission" date="2021-03" db="EMBL/GenBank/DDBJ databases">
        <title>Antimicrobial resistance genes in bacteria isolated from Japanese honey, and their potential for conferring macrolide and lincosamide resistance in the American foulbrood pathogen Paenibacillus larvae.</title>
        <authorList>
            <person name="Okamoto M."/>
            <person name="Kumagai M."/>
            <person name="Kanamori H."/>
            <person name="Takamatsu D."/>
        </authorList>
    </citation>
    <scope>NUCLEOTIDE SEQUENCE</scope>
    <source>
        <strain evidence="2">J40TS1</strain>
    </source>
</reference>
<feature type="coiled-coil region" evidence="1">
    <location>
        <begin position="128"/>
        <end position="158"/>
    </location>
</feature>
<dbReference type="RefSeq" id="WP_246563118.1">
    <property type="nucleotide sequence ID" value="NZ_BOSE01000001.1"/>
</dbReference>
<organism evidence="2 3">
    <name type="scientific">Paenibacillus montaniterrae</name>
    <dbReference type="NCBI Taxonomy" id="429341"/>
    <lineage>
        <taxon>Bacteria</taxon>
        <taxon>Bacillati</taxon>
        <taxon>Bacillota</taxon>
        <taxon>Bacilli</taxon>
        <taxon>Bacillales</taxon>
        <taxon>Paenibacillaceae</taxon>
        <taxon>Paenibacillus</taxon>
    </lineage>
</organism>
<keyword evidence="1" id="KW-0175">Coiled coil</keyword>